<keyword evidence="6 11" id="KW-0326">Glycosidase</keyword>
<proteinExistence type="inferred from homology"/>
<keyword evidence="5 9" id="KW-0464">Manganese</keyword>
<keyword evidence="14" id="KW-1185">Reference proteome</keyword>
<feature type="binding site" evidence="8">
    <location>
        <position position="276"/>
    </location>
    <ligand>
        <name>substrate</name>
    </ligand>
</feature>
<name>A0A3S4W8D7_9ACTN</name>
<dbReference type="OrthoDB" id="9767022at2"/>
<dbReference type="InterPro" id="IPR022616">
    <property type="entry name" value="Glyco_hydro_4_C"/>
</dbReference>
<dbReference type="SUPFAM" id="SSF56327">
    <property type="entry name" value="LDH C-terminal domain-like"/>
    <property type="match status" value="1"/>
</dbReference>
<evidence type="ECO:0000256" key="9">
    <source>
        <dbReference type="PIRSR" id="PIRSR601088-3"/>
    </source>
</evidence>
<feature type="binding site" evidence="8">
    <location>
        <position position="142"/>
    </location>
    <ligand>
        <name>substrate</name>
    </ligand>
</feature>
<comment type="similarity">
    <text evidence="1 11">Belongs to the glycosyl hydrolase 4 family.</text>
</comment>
<gene>
    <name evidence="13" type="primary">bglT</name>
    <name evidence="13" type="ORF">NCTC13652_01397</name>
</gene>
<feature type="site" description="Increases basicity of active site Tyr" evidence="10">
    <location>
        <position position="104"/>
    </location>
</feature>
<feature type="domain" description="Glycosyl hydrolase family 4 C-terminal" evidence="12">
    <location>
        <begin position="188"/>
        <end position="416"/>
    </location>
</feature>
<dbReference type="InterPro" id="IPR015955">
    <property type="entry name" value="Lactate_DH/Glyco_Ohase_4_C"/>
</dbReference>
<dbReference type="GO" id="GO:0016616">
    <property type="term" value="F:oxidoreductase activity, acting on the CH-OH group of donors, NAD or NADP as acceptor"/>
    <property type="evidence" value="ECO:0007669"/>
    <property type="project" value="InterPro"/>
</dbReference>
<evidence type="ECO:0000256" key="3">
    <source>
        <dbReference type="ARBA" id="ARBA00022801"/>
    </source>
</evidence>
<dbReference type="GO" id="GO:0008706">
    <property type="term" value="F:6-phospho-beta-glucosidase activity"/>
    <property type="evidence" value="ECO:0007669"/>
    <property type="project" value="UniProtKB-EC"/>
</dbReference>
<dbReference type="SUPFAM" id="SSF51735">
    <property type="entry name" value="NAD(P)-binding Rossmann-fold domains"/>
    <property type="match status" value="1"/>
</dbReference>
<feature type="binding site" evidence="9">
    <location>
        <position position="193"/>
    </location>
    <ligand>
        <name>Mn(2+)</name>
        <dbReference type="ChEBI" id="CHEBI:29035"/>
    </ligand>
</feature>
<dbReference type="AlphaFoldDB" id="A0A3S4W8D7"/>
<keyword evidence="9" id="KW-0533">Nickel</keyword>
<evidence type="ECO:0000256" key="5">
    <source>
        <dbReference type="ARBA" id="ARBA00023211"/>
    </source>
</evidence>
<sequence length="433" mass="46969">MKLALLGGGGFRVPLVFNALLSQHGELIDDLWLHDTEADRLQVIKNVLTQTQGDRPGPTLHTTTDLAEAVRGADFVFSAIRVGGLAGRVHDERAALDLGVLGQETTGAAGIAFALRTGPVALEIARTVAAEAPKAFVINFTNPAGIMTELMQTVLGQRVIGICDTPSGLGNRVGALYGASEFELSLDYVGLNHLGWLRHAWYHGRDLVAEVLAEPEKLARLEEADVFPIEWMQRLGALPNEYLYYWYCNREAVASILSADATRGEFLQAQQSRFYRAATAEPARALELWTATHDEREATYMAEARDEGEERPDLTGGGYERVALALMRAIALGERAEMIVNVRNGHTLAALPPDAVIEVPCLVDAAGAHPLSTEPPGGAELGLMMQMKAVEQLAIRAVLEQDRGLAFEALAKHPLVGSVEIAEKLTEAFWPQH</sequence>
<dbReference type="GO" id="GO:0005975">
    <property type="term" value="P:carbohydrate metabolic process"/>
    <property type="evidence" value="ECO:0007669"/>
    <property type="project" value="InterPro"/>
</dbReference>
<evidence type="ECO:0000256" key="1">
    <source>
        <dbReference type="ARBA" id="ARBA00010141"/>
    </source>
</evidence>
<evidence type="ECO:0000256" key="11">
    <source>
        <dbReference type="RuleBase" id="RU361152"/>
    </source>
</evidence>
<evidence type="ECO:0000256" key="4">
    <source>
        <dbReference type="ARBA" id="ARBA00023027"/>
    </source>
</evidence>
<keyword evidence="9" id="KW-0170">Cobalt</keyword>
<dbReference type="GO" id="GO:0046872">
    <property type="term" value="F:metal ion binding"/>
    <property type="evidence" value="ECO:0007669"/>
    <property type="project" value="UniProtKB-KW"/>
</dbReference>
<feature type="active site" description="Proton donor" evidence="7">
    <location>
        <position position="164"/>
    </location>
</feature>
<evidence type="ECO:0000313" key="14">
    <source>
        <dbReference type="Proteomes" id="UP000277858"/>
    </source>
</evidence>
<dbReference type="InterPro" id="IPR001088">
    <property type="entry name" value="Glyco_hydro_4"/>
</dbReference>
<evidence type="ECO:0000256" key="2">
    <source>
        <dbReference type="ARBA" id="ARBA00022723"/>
    </source>
</evidence>
<evidence type="ECO:0000256" key="7">
    <source>
        <dbReference type="PIRSR" id="PIRSR601088-1"/>
    </source>
</evidence>
<dbReference type="PROSITE" id="PS01324">
    <property type="entry name" value="GLYCOSYL_HYDROL_F4"/>
    <property type="match status" value="1"/>
</dbReference>
<protein>
    <submittedName>
        <fullName evidence="13">6-phospho-beta-glucosidase BglT</fullName>
        <ecNumber evidence="13">3.2.1.86</ecNumber>
    </submittedName>
</protein>
<feature type="active site" description="Proton acceptor" evidence="7">
    <location>
        <position position="242"/>
    </location>
</feature>
<evidence type="ECO:0000256" key="8">
    <source>
        <dbReference type="PIRSR" id="PIRSR601088-2"/>
    </source>
</evidence>
<dbReference type="Proteomes" id="UP000277858">
    <property type="component" value="Chromosome"/>
</dbReference>
<dbReference type="STRING" id="1122997.GCA_000425285_02280"/>
<keyword evidence="4 11" id="KW-0520">NAD</keyword>
<dbReference type="Gene3D" id="3.90.110.10">
    <property type="entry name" value="Lactate dehydrogenase/glycoside hydrolase, family 4, C-terminal"/>
    <property type="match status" value="1"/>
</dbReference>
<dbReference type="InterPro" id="IPR019802">
    <property type="entry name" value="GlycHydrolase_4_CS"/>
</dbReference>
<dbReference type="RefSeq" id="WP_028703632.1">
    <property type="nucleotide sequence ID" value="NZ_LR134473.1"/>
</dbReference>
<accession>A0A3S4W8D7</accession>
<evidence type="ECO:0000313" key="13">
    <source>
        <dbReference type="EMBL" id="VEI03198.1"/>
    </source>
</evidence>
<dbReference type="PANTHER" id="PTHR32092:SF5">
    <property type="entry name" value="6-PHOSPHO-BETA-GLUCOSIDASE"/>
    <property type="match status" value="1"/>
</dbReference>
<dbReference type="EMBL" id="LR134473">
    <property type="protein sequence ID" value="VEI03198.1"/>
    <property type="molecule type" value="Genomic_DNA"/>
</dbReference>
<dbReference type="InterPro" id="IPR036291">
    <property type="entry name" value="NAD(P)-bd_dom_sf"/>
</dbReference>
<feature type="binding site" evidence="9">
    <location>
        <position position="163"/>
    </location>
    <ligand>
        <name>Mn(2+)</name>
        <dbReference type="ChEBI" id="CHEBI:29035"/>
    </ligand>
</feature>
<evidence type="ECO:0000259" key="12">
    <source>
        <dbReference type="Pfam" id="PF11975"/>
    </source>
</evidence>
<evidence type="ECO:0000256" key="10">
    <source>
        <dbReference type="PIRSR" id="PIRSR601088-4"/>
    </source>
</evidence>
<dbReference type="EC" id="3.2.1.86" evidence="13"/>
<dbReference type="Pfam" id="PF02056">
    <property type="entry name" value="Glyco_hydro_4"/>
    <property type="match status" value="1"/>
</dbReference>
<feature type="binding site" evidence="8">
    <location>
        <position position="88"/>
    </location>
    <ligand>
        <name>substrate</name>
    </ligand>
</feature>
<keyword evidence="3 11" id="KW-0378">Hydrolase</keyword>
<keyword evidence="2 9" id="KW-0479">Metal-binding</keyword>
<dbReference type="Gene3D" id="3.40.50.720">
    <property type="entry name" value="NAD(P)-binding Rossmann-like Domain"/>
    <property type="match status" value="1"/>
</dbReference>
<comment type="cofactor">
    <cofactor evidence="11">
        <name>NAD(+)</name>
        <dbReference type="ChEBI" id="CHEBI:57540"/>
    </cofactor>
    <text evidence="11">Binds 1 NAD(+) per subunit.</text>
</comment>
<evidence type="ECO:0000256" key="6">
    <source>
        <dbReference type="ARBA" id="ARBA00023295"/>
    </source>
</evidence>
<keyword evidence="9" id="KW-0408">Iron</keyword>
<dbReference type="PRINTS" id="PR00732">
    <property type="entry name" value="GLHYDRLASE4"/>
</dbReference>
<dbReference type="Pfam" id="PF11975">
    <property type="entry name" value="Glyco_hydro_4C"/>
    <property type="match status" value="1"/>
</dbReference>
<dbReference type="PANTHER" id="PTHR32092">
    <property type="entry name" value="6-PHOSPHO-BETA-GLUCOSIDASE-RELATED"/>
    <property type="match status" value="1"/>
</dbReference>
<reference evidence="13 14" key="1">
    <citation type="submission" date="2018-12" db="EMBL/GenBank/DDBJ databases">
        <authorList>
            <consortium name="Pathogen Informatics"/>
        </authorList>
    </citation>
    <scope>NUCLEOTIDE SEQUENCE [LARGE SCALE GENOMIC DNA]</scope>
    <source>
        <strain evidence="13 14">NCTC13652</strain>
    </source>
</reference>
<organism evidence="13 14">
    <name type="scientific">Acidipropionibacterium jensenii</name>
    <dbReference type="NCBI Taxonomy" id="1749"/>
    <lineage>
        <taxon>Bacteria</taxon>
        <taxon>Bacillati</taxon>
        <taxon>Actinomycetota</taxon>
        <taxon>Actinomycetes</taxon>
        <taxon>Propionibacteriales</taxon>
        <taxon>Propionibacteriaceae</taxon>
        <taxon>Acidipropionibacterium</taxon>
    </lineage>
</organism>